<proteinExistence type="predicted"/>
<dbReference type="Proteomes" id="UP000008674">
    <property type="component" value="Chromosome"/>
</dbReference>
<dbReference type="OrthoDB" id="9941552at2"/>
<evidence type="ECO:0000313" key="1">
    <source>
        <dbReference type="EMBL" id="ABC46201.1"/>
    </source>
</evidence>
<keyword evidence="2" id="KW-1185">Reference proteome</keyword>
<organism evidence="1 2">
    <name type="scientific">Salinibacter ruber (strain DSM 13855 / M31)</name>
    <dbReference type="NCBI Taxonomy" id="309807"/>
    <lineage>
        <taxon>Bacteria</taxon>
        <taxon>Pseudomonadati</taxon>
        <taxon>Rhodothermota</taxon>
        <taxon>Rhodothermia</taxon>
        <taxon>Rhodothermales</taxon>
        <taxon>Salinibacteraceae</taxon>
        <taxon>Salinibacter</taxon>
    </lineage>
</organism>
<dbReference type="AlphaFoldDB" id="Q2S248"/>
<protein>
    <submittedName>
        <fullName evidence="1">Uncharacterized protein</fullName>
    </submittedName>
</protein>
<dbReference type="HOGENOM" id="CLU_2604023_0_0_10"/>
<reference evidence="1 2" key="1">
    <citation type="journal article" date="2005" name="Proc. Natl. Acad. Sci. U.S.A.">
        <title>The genome of Salinibacter ruber: convergence and gene exchange among hyperhalophilic bacteria and archaea.</title>
        <authorList>
            <person name="Mongodin E.F."/>
            <person name="Nelson K.E."/>
            <person name="Daugherty S."/>
            <person name="Deboy R.T."/>
            <person name="Wister J."/>
            <person name="Khouri H."/>
            <person name="Weidman J."/>
            <person name="Walsh D.A."/>
            <person name="Papke R.T."/>
            <person name="Sanchez Perez G."/>
            <person name="Sharma A.K."/>
            <person name="Nesbo C.L."/>
            <person name="MacLeod D."/>
            <person name="Bapteste E."/>
            <person name="Doolittle W.F."/>
            <person name="Charlebois R.L."/>
            <person name="Legault B."/>
            <person name="Rodriguez-Valera F."/>
        </authorList>
    </citation>
    <scope>NUCLEOTIDE SEQUENCE [LARGE SCALE GENOMIC DNA]</scope>
    <source>
        <strain evidence="2">DSM 13855 / CECT 5946 / M31</strain>
    </source>
</reference>
<accession>Q2S248</accession>
<gene>
    <name evidence="1" type="ordered locus">SRU_1613</name>
</gene>
<sequence>MLVFFSFRSVHHSTVPAMPDSAPALDAPPDAARIADLREQAAEEDRSIEVTFPDADGDPKRFVVSPRGTCVVLTNLREDSFNPSETAEDIASALRN</sequence>
<dbReference type="KEGG" id="sru:SRU_1613"/>
<dbReference type="EMBL" id="CP000159">
    <property type="protein sequence ID" value="ABC46201.1"/>
    <property type="molecule type" value="Genomic_DNA"/>
</dbReference>
<evidence type="ECO:0000313" key="2">
    <source>
        <dbReference type="Proteomes" id="UP000008674"/>
    </source>
</evidence>
<name>Q2S248_SALRD</name>
<dbReference type="STRING" id="309807.SRU_1613"/>
<dbReference type="EnsemblBacteria" id="ABC46201">
    <property type="protein sequence ID" value="ABC46201"/>
    <property type="gene ID" value="SRU_1613"/>
</dbReference>